<dbReference type="PANTHER" id="PTHR32071">
    <property type="entry name" value="TRANSCRIPTIONAL REGULATORY PROTEIN"/>
    <property type="match status" value="1"/>
</dbReference>
<dbReference type="InterPro" id="IPR058031">
    <property type="entry name" value="AAA_lid_NorR"/>
</dbReference>
<dbReference type="RefSeq" id="WP_244711350.1">
    <property type="nucleotide sequence ID" value="NZ_CP095073.1"/>
</dbReference>
<dbReference type="Gene3D" id="1.10.10.60">
    <property type="entry name" value="Homeodomain-like"/>
    <property type="match status" value="1"/>
</dbReference>
<organism evidence="6 7">
    <name type="scientific">Halobacillus salinarum</name>
    <dbReference type="NCBI Taxonomy" id="2932257"/>
    <lineage>
        <taxon>Bacteria</taxon>
        <taxon>Bacillati</taxon>
        <taxon>Bacillota</taxon>
        <taxon>Bacilli</taxon>
        <taxon>Bacillales</taxon>
        <taxon>Bacillaceae</taxon>
        <taxon>Halobacillus</taxon>
    </lineage>
</organism>
<evidence type="ECO:0000256" key="4">
    <source>
        <dbReference type="ARBA" id="ARBA00023163"/>
    </source>
</evidence>
<evidence type="ECO:0000313" key="7">
    <source>
        <dbReference type="Proteomes" id="UP000831787"/>
    </source>
</evidence>
<evidence type="ECO:0000256" key="1">
    <source>
        <dbReference type="ARBA" id="ARBA00022741"/>
    </source>
</evidence>
<evidence type="ECO:0000256" key="3">
    <source>
        <dbReference type="ARBA" id="ARBA00023015"/>
    </source>
</evidence>
<keyword evidence="2" id="KW-0067">ATP-binding</keyword>
<protein>
    <submittedName>
        <fullName evidence="6">PrpR N-terminal domain-containing protein</fullName>
    </submittedName>
</protein>
<keyword evidence="4" id="KW-0804">Transcription</keyword>
<dbReference type="InterPro" id="IPR002197">
    <property type="entry name" value="HTH_Fis"/>
</dbReference>
<dbReference type="Pfam" id="PF06506">
    <property type="entry name" value="PrpR_N"/>
    <property type="match status" value="1"/>
</dbReference>
<dbReference type="Pfam" id="PF14532">
    <property type="entry name" value="Sigma54_activ_2"/>
    <property type="match status" value="1"/>
</dbReference>
<gene>
    <name evidence="6" type="ORF">MUN89_03220</name>
</gene>
<dbReference type="Gene3D" id="3.40.50.2300">
    <property type="match status" value="1"/>
</dbReference>
<dbReference type="SUPFAM" id="SSF159800">
    <property type="entry name" value="PrpR receptor domain-like"/>
    <property type="match status" value="1"/>
</dbReference>
<keyword evidence="1" id="KW-0547">Nucleotide-binding</keyword>
<evidence type="ECO:0000313" key="6">
    <source>
        <dbReference type="EMBL" id="UOQ44976.1"/>
    </source>
</evidence>
<keyword evidence="7" id="KW-1185">Reference proteome</keyword>
<evidence type="ECO:0000259" key="5">
    <source>
        <dbReference type="PROSITE" id="PS50045"/>
    </source>
</evidence>
<dbReference type="InterPro" id="IPR010524">
    <property type="entry name" value="Sig_transdc_resp-reg_PrpR_N"/>
</dbReference>
<dbReference type="SUPFAM" id="SSF52540">
    <property type="entry name" value="P-loop containing nucleoside triphosphate hydrolases"/>
    <property type="match status" value="1"/>
</dbReference>
<reference evidence="6 7" key="1">
    <citation type="submission" date="2022-04" db="EMBL/GenBank/DDBJ databases">
        <title>Halobacillus sp. isolated from saltern.</title>
        <authorList>
            <person name="Won M."/>
            <person name="Lee C.-M."/>
            <person name="Woen H.-Y."/>
            <person name="Kwon S.-W."/>
        </authorList>
    </citation>
    <scope>NUCLEOTIDE SEQUENCE [LARGE SCALE GENOMIC DNA]</scope>
    <source>
        <strain evidence="6 7">SSBR10-3</strain>
    </source>
</reference>
<dbReference type="EMBL" id="CP095073">
    <property type="protein sequence ID" value="UOQ44976.1"/>
    <property type="molecule type" value="Genomic_DNA"/>
</dbReference>
<dbReference type="InterPro" id="IPR002078">
    <property type="entry name" value="Sigma_54_int"/>
</dbReference>
<accession>A0ABY4EKI3</accession>
<dbReference type="PROSITE" id="PS50045">
    <property type="entry name" value="SIGMA54_INTERACT_4"/>
    <property type="match status" value="1"/>
</dbReference>
<dbReference type="SUPFAM" id="SSF46689">
    <property type="entry name" value="Homeodomain-like"/>
    <property type="match status" value="1"/>
</dbReference>
<feature type="domain" description="Sigma-54 factor interaction" evidence="5">
    <location>
        <begin position="300"/>
        <end position="504"/>
    </location>
</feature>
<name>A0ABY4EKI3_9BACI</name>
<dbReference type="InterPro" id="IPR027417">
    <property type="entry name" value="P-loop_NTPase"/>
</dbReference>
<dbReference type="Proteomes" id="UP000831787">
    <property type="component" value="Chromosome"/>
</dbReference>
<dbReference type="Pfam" id="PF02954">
    <property type="entry name" value="HTH_8"/>
    <property type="match status" value="1"/>
</dbReference>
<dbReference type="PRINTS" id="PR01590">
    <property type="entry name" value="HTHFIS"/>
</dbReference>
<dbReference type="Gene3D" id="3.40.50.10660">
    <property type="entry name" value="PrpR receptor domain-like"/>
    <property type="match status" value="1"/>
</dbReference>
<proteinExistence type="predicted"/>
<dbReference type="InterPro" id="IPR009057">
    <property type="entry name" value="Homeodomain-like_sf"/>
</dbReference>
<evidence type="ECO:0000256" key="2">
    <source>
        <dbReference type="ARBA" id="ARBA00022840"/>
    </source>
</evidence>
<keyword evidence="3" id="KW-0805">Transcription regulation</keyword>
<sequence length="580" mass="65176">MIKTLLIAPYQGLAEIGKNYKRYDEELHIDIKIGNLEDGVSIAKAAEAEGYEMIISRGGTASLIEEQVNLPVVDIKISGYDMLRVFTLLKGMQGKAALVGFPNITRGASTICSILDMDVSTITIGSRTEVEKLVSDLKQDHYSVVIGDVVTVRQAEQIGLQGILITSGKEALMEAFEEAKRLYRLIQRVHSQASVYSEVIEGFPQPIAVIDTRDTVIVKNKSFRTEMDAEVLNTAGFETLMKKISTEQKSHWEKASLREESYHIYGYPLNDYLVGAVFQKELVQERAGLQIKSNLSYIPISGKSQVAKNLRENIKRYTELDSPLWIEGEQGTGRMMYACNLHFETYGHSSPLLSVDLAEVNVTEAAAIFSGKSKQLPSEGSVVFRNVQAMEQGSQSRFKKLASELAGTYKVFILSDAAMAVKVDKGEFDHELYYKVPQASIYLPPLRDRVEDVKELVQAFITENHMKYGYETIGIREDALKPLYEYDWPGNVDQLKQIAEKLMITSSKSYIESEDVGKVMKDLVEAPVQDYHNTIPLEGTLKDMEQQIIHKVMQQEGNNQSHVAKRLGMNRTTLWRKLNS</sequence>
<dbReference type="Pfam" id="PF25601">
    <property type="entry name" value="AAA_lid_14"/>
    <property type="match status" value="1"/>
</dbReference>
<dbReference type="Gene3D" id="3.40.50.300">
    <property type="entry name" value="P-loop containing nucleotide triphosphate hydrolases"/>
    <property type="match status" value="1"/>
</dbReference>
<dbReference type="Gene3D" id="1.10.8.60">
    <property type="match status" value="1"/>
</dbReference>